<evidence type="ECO:0000256" key="1">
    <source>
        <dbReference type="SAM" id="Phobius"/>
    </source>
</evidence>
<organism evidence="2">
    <name type="scientific">Clostridium tertium</name>
    <dbReference type="NCBI Taxonomy" id="1559"/>
    <lineage>
        <taxon>Bacteria</taxon>
        <taxon>Bacillati</taxon>
        <taxon>Bacillota</taxon>
        <taxon>Clostridia</taxon>
        <taxon>Eubacteriales</taxon>
        <taxon>Clostridiaceae</taxon>
        <taxon>Clostridium</taxon>
    </lineage>
</organism>
<dbReference type="RefSeq" id="WP_156626441.1">
    <property type="nucleotide sequence ID" value="NZ_CACRTO010000019.1"/>
</dbReference>
<proteinExistence type="predicted"/>
<name>A0A6N3DU60_9CLOT</name>
<reference evidence="2" key="1">
    <citation type="submission" date="2019-11" db="EMBL/GenBank/DDBJ databases">
        <authorList>
            <person name="Feng L."/>
        </authorList>
    </citation>
    <scope>NUCLEOTIDE SEQUENCE</scope>
    <source>
        <strain evidence="2">CTertiumLFYP3</strain>
    </source>
</reference>
<accession>A0A6N3DU60</accession>
<keyword evidence="1" id="KW-0812">Transmembrane</keyword>
<keyword evidence="1" id="KW-0472">Membrane</keyword>
<gene>
    <name evidence="2" type="ORF">CTLFYP3_01985</name>
</gene>
<feature type="transmembrane region" description="Helical" evidence="1">
    <location>
        <begin position="41"/>
        <end position="62"/>
    </location>
</feature>
<sequence length="78" mass="9015">MKENEYTLQLANNYVEIDRDEMEYVEGGSVRKKWWNSTKWVGRYVDIIIIAVSGGSGAFSIYSAKNYIRSIMGNQLQE</sequence>
<keyword evidence="1" id="KW-1133">Transmembrane helix</keyword>
<evidence type="ECO:0000313" key="2">
    <source>
        <dbReference type="EMBL" id="VYU29543.1"/>
    </source>
</evidence>
<dbReference type="EMBL" id="CACRTO010000019">
    <property type="protein sequence ID" value="VYU29543.1"/>
    <property type="molecule type" value="Genomic_DNA"/>
</dbReference>
<protein>
    <submittedName>
        <fullName evidence="2">Uncharacterized protein</fullName>
    </submittedName>
</protein>
<dbReference type="AlphaFoldDB" id="A0A6N3DU60"/>